<keyword evidence="3" id="KW-0325">Glycoprotein</keyword>
<dbReference type="SMART" id="SM00032">
    <property type="entry name" value="CCP"/>
    <property type="match status" value="3"/>
</dbReference>
<dbReference type="PROSITE" id="PS50092">
    <property type="entry name" value="TSP1"/>
    <property type="match status" value="3"/>
</dbReference>
<proteinExistence type="predicted"/>
<evidence type="ECO:0000313" key="8">
    <source>
        <dbReference type="EMBL" id="CAH1800341.1"/>
    </source>
</evidence>
<keyword evidence="2 4" id="KW-1015">Disulfide bond</keyword>
<keyword evidence="5" id="KW-0812">Transmembrane</keyword>
<sequence>VQHINKRVCPSGTHDMSLAKMFYIALSFLITLGLSSVFCQLCNRPSNDQIKNGIIKSICSTRGCSLLTIKCDRCFKQVGEERIRCVGGKWAAINSRCVPTLCEPLKLTAGIAASSDSTHCGAVVKLKCVKGYEPTKAIKMACEPTGKWKGTRLKCTKSKKKCPDLVLPKNARVVAGRLAGNRAGDSTVFECEERYEQIAGSRVVKCLNGGRWNGSLIECKDLEPVDCVWGPWSKDTKCTCCDECCFKYCLRYRKKKPAHDGGRDCVGQSTDYVIRKCDKKECAKTWEKPKRCWGWGDVHYHSFDDLEYNFQGVCKYTLVEDTIGFFKVFVKNRQWGNRALSVTQYVEIHLAGDIIRLDGPGSIQVKVNGIPLPPESLPYNTQWYTANVVGNTTTFESTPLTLRIQFNIHHGYGDVYITLGRQWMQMVDGLCKNYDDNTPNDCTDKAGTDLLGNPNKGKLLGISYKVPDPQDPDCVDMLRTSGPTCPAQTKAAANKFCGSFVNDIAVSMTKAEIKTWVDNCIMDYCAAPDAKCDIMEAFFVAIRRGEGQDIMEEWRKIFKCPRQCGLNEVYLYDGPGCEPHCVESELRWCAEHRREGCFCKPGYIRCKGKCIIPTGCHWSTWGSWQYGSCSKTCGTGRKDRIRTRTKQPVGSGCLGVSVETGYVDCSNPPCCHWSAWGSWQYGSCSKTCGTGRKNRQRTRTKRPGGSGCPGLSIEKGYVECRNTNSFACGCHWSAWGSWQYRSCSKTCGTGGRKYRSRTRSKLPGGSGCPGVSVETGYVDCSNPPCCHWSKWSSWSSYGSCSSTCGAGRQDRRRTRRKLPGGSGCPGLSIEEEYVICLYTYNPACERLIRENPH</sequence>
<comment type="caution">
    <text evidence="8">The sequence shown here is derived from an EMBL/GenBank/DDBJ whole genome shotgun (WGS) entry which is preliminary data.</text>
</comment>
<dbReference type="Pfam" id="PF00084">
    <property type="entry name" value="Sushi"/>
    <property type="match status" value="2"/>
</dbReference>
<accession>A0A8S4Q7H8</accession>
<dbReference type="PROSITE" id="PS50923">
    <property type="entry name" value="SUSHI"/>
    <property type="match status" value="2"/>
</dbReference>
<evidence type="ECO:0000256" key="3">
    <source>
        <dbReference type="ARBA" id="ARBA00023180"/>
    </source>
</evidence>
<dbReference type="InterPro" id="IPR000436">
    <property type="entry name" value="Sushi_SCR_CCP_dom"/>
</dbReference>
<dbReference type="OrthoDB" id="6059693at2759"/>
<keyword evidence="1" id="KW-0106">Calcium</keyword>
<evidence type="ECO:0000256" key="2">
    <source>
        <dbReference type="ARBA" id="ARBA00023157"/>
    </source>
</evidence>
<name>A0A8S4Q7H8_OWEFU</name>
<dbReference type="SMART" id="SM00216">
    <property type="entry name" value="VWD"/>
    <property type="match status" value="1"/>
</dbReference>
<dbReference type="SMART" id="SM00209">
    <property type="entry name" value="TSP1"/>
    <property type="match status" value="4"/>
</dbReference>
<organism evidence="8 9">
    <name type="scientific">Owenia fusiformis</name>
    <name type="common">Polychaete worm</name>
    <dbReference type="NCBI Taxonomy" id="6347"/>
    <lineage>
        <taxon>Eukaryota</taxon>
        <taxon>Metazoa</taxon>
        <taxon>Spiralia</taxon>
        <taxon>Lophotrochozoa</taxon>
        <taxon>Annelida</taxon>
        <taxon>Polychaeta</taxon>
        <taxon>Sedentaria</taxon>
        <taxon>Canalipalpata</taxon>
        <taxon>Sabellida</taxon>
        <taxon>Oweniida</taxon>
        <taxon>Oweniidae</taxon>
        <taxon>Owenia</taxon>
    </lineage>
</organism>
<dbReference type="Proteomes" id="UP000749559">
    <property type="component" value="Unassembled WGS sequence"/>
</dbReference>
<dbReference type="InterPro" id="IPR050780">
    <property type="entry name" value="Mucin_vWF_Thrombospondin_sf"/>
</dbReference>
<dbReference type="AlphaFoldDB" id="A0A8S4Q7H8"/>
<dbReference type="CDD" id="cd19941">
    <property type="entry name" value="TIL"/>
    <property type="match status" value="1"/>
</dbReference>
<keyword evidence="4" id="KW-0768">Sushi</keyword>
<dbReference type="Gene3D" id="2.10.25.10">
    <property type="entry name" value="Laminin"/>
    <property type="match status" value="1"/>
</dbReference>
<dbReference type="SUPFAM" id="SSF57567">
    <property type="entry name" value="Serine protease inhibitors"/>
    <property type="match status" value="1"/>
</dbReference>
<dbReference type="Pfam" id="PF00094">
    <property type="entry name" value="VWD"/>
    <property type="match status" value="1"/>
</dbReference>
<evidence type="ECO:0000256" key="1">
    <source>
        <dbReference type="ARBA" id="ARBA00022837"/>
    </source>
</evidence>
<dbReference type="SUPFAM" id="SSF57535">
    <property type="entry name" value="Complement control module/SCR domain"/>
    <property type="match status" value="2"/>
</dbReference>
<feature type="transmembrane region" description="Helical" evidence="5">
    <location>
        <begin position="21"/>
        <end position="38"/>
    </location>
</feature>
<protein>
    <submittedName>
        <fullName evidence="8">Uncharacterized protein</fullName>
    </submittedName>
</protein>
<dbReference type="InterPro" id="IPR036084">
    <property type="entry name" value="Ser_inhib-like_sf"/>
</dbReference>
<feature type="domain" description="Sushi" evidence="6">
    <location>
        <begin position="160"/>
        <end position="221"/>
    </location>
</feature>
<evidence type="ECO:0000256" key="5">
    <source>
        <dbReference type="SAM" id="Phobius"/>
    </source>
</evidence>
<dbReference type="Gene3D" id="2.10.70.10">
    <property type="entry name" value="Complement Module, domain 1"/>
    <property type="match status" value="2"/>
</dbReference>
<evidence type="ECO:0000313" key="9">
    <source>
        <dbReference type="Proteomes" id="UP000749559"/>
    </source>
</evidence>
<keyword evidence="9" id="KW-1185">Reference proteome</keyword>
<feature type="disulfide bond" evidence="4">
    <location>
        <begin position="128"/>
        <end position="155"/>
    </location>
</feature>
<gene>
    <name evidence="8" type="ORF">OFUS_LOCUS24239</name>
</gene>
<dbReference type="InterPro" id="IPR001846">
    <property type="entry name" value="VWF_type-D"/>
</dbReference>
<dbReference type="Gene3D" id="2.20.100.10">
    <property type="entry name" value="Thrombospondin type-1 (TSP1) repeat"/>
    <property type="match status" value="4"/>
</dbReference>
<dbReference type="PANTHER" id="PTHR11339">
    <property type="entry name" value="EXTRACELLULAR MATRIX GLYCOPROTEIN RELATED"/>
    <property type="match status" value="1"/>
</dbReference>
<keyword evidence="5" id="KW-1133">Transmembrane helix</keyword>
<dbReference type="PANTHER" id="PTHR11339:SF402">
    <property type="entry name" value="VWFD DOMAIN-CONTAINING PROTEIN"/>
    <property type="match status" value="1"/>
</dbReference>
<dbReference type="InterPro" id="IPR000884">
    <property type="entry name" value="TSP1_rpt"/>
</dbReference>
<keyword evidence="5" id="KW-0472">Membrane</keyword>
<dbReference type="PROSITE" id="PS51233">
    <property type="entry name" value="VWFD"/>
    <property type="match status" value="1"/>
</dbReference>
<evidence type="ECO:0000259" key="7">
    <source>
        <dbReference type="PROSITE" id="PS51233"/>
    </source>
</evidence>
<comment type="caution">
    <text evidence="4">Lacks conserved residue(s) required for the propagation of feature annotation.</text>
</comment>
<dbReference type="InterPro" id="IPR036383">
    <property type="entry name" value="TSP1_rpt_sf"/>
</dbReference>
<dbReference type="SUPFAM" id="SSF82895">
    <property type="entry name" value="TSP-1 type 1 repeat"/>
    <property type="match status" value="2"/>
</dbReference>
<feature type="domain" description="VWFD" evidence="7">
    <location>
        <begin position="290"/>
        <end position="475"/>
    </location>
</feature>
<evidence type="ECO:0000259" key="6">
    <source>
        <dbReference type="PROSITE" id="PS50923"/>
    </source>
</evidence>
<evidence type="ECO:0000256" key="4">
    <source>
        <dbReference type="PROSITE-ProRule" id="PRU00302"/>
    </source>
</evidence>
<reference evidence="8" key="1">
    <citation type="submission" date="2022-03" db="EMBL/GenBank/DDBJ databases">
        <authorList>
            <person name="Martin C."/>
        </authorList>
    </citation>
    <scope>NUCLEOTIDE SEQUENCE</scope>
</reference>
<dbReference type="Pfam" id="PF00090">
    <property type="entry name" value="TSP_1"/>
    <property type="match status" value="4"/>
</dbReference>
<dbReference type="EMBL" id="CAIIXF020000012">
    <property type="protein sequence ID" value="CAH1800341.1"/>
    <property type="molecule type" value="Genomic_DNA"/>
</dbReference>
<feature type="non-terminal residue" evidence="8">
    <location>
        <position position="1"/>
    </location>
</feature>
<dbReference type="CDD" id="cd00033">
    <property type="entry name" value="CCP"/>
    <property type="match status" value="1"/>
</dbReference>
<feature type="domain" description="Sushi" evidence="6">
    <location>
        <begin position="100"/>
        <end position="157"/>
    </location>
</feature>
<dbReference type="InterPro" id="IPR035976">
    <property type="entry name" value="Sushi/SCR/CCP_sf"/>
</dbReference>